<dbReference type="EMBL" id="CP042425">
    <property type="protein sequence ID" value="QEL20272.1"/>
    <property type="molecule type" value="Genomic_DNA"/>
</dbReference>
<dbReference type="OrthoDB" id="283384at2"/>
<evidence type="ECO:0000313" key="3">
    <source>
        <dbReference type="EMBL" id="QEL20272.1"/>
    </source>
</evidence>
<name>A0A5C1ARA4_9BACT</name>
<gene>
    <name evidence="3" type="ORF">PX52LOC_07364</name>
</gene>
<organism evidence="3 4">
    <name type="scientific">Limnoglobus roseus</name>
    <dbReference type="NCBI Taxonomy" id="2598579"/>
    <lineage>
        <taxon>Bacteria</taxon>
        <taxon>Pseudomonadati</taxon>
        <taxon>Planctomycetota</taxon>
        <taxon>Planctomycetia</taxon>
        <taxon>Gemmatales</taxon>
        <taxon>Gemmataceae</taxon>
        <taxon>Limnoglobus</taxon>
    </lineage>
</organism>
<dbReference type="SUPFAM" id="SSF53756">
    <property type="entry name" value="UDP-Glycosyltransferase/glycogen phosphorylase"/>
    <property type="match status" value="1"/>
</dbReference>
<evidence type="ECO:0000259" key="2">
    <source>
        <dbReference type="Pfam" id="PF13439"/>
    </source>
</evidence>
<dbReference type="CDD" id="cd03809">
    <property type="entry name" value="GT4_MtfB-like"/>
    <property type="match status" value="1"/>
</dbReference>
<dbReference type="GO" id="GO:0009103">
    <property type="term" value="P:lipopolysaccharide biosynthetic process"/>
    <property type="evidence" value="ECO:0007669"/>
    <property type="project" value="TreeGrafter"/>
</dbReference>
<dbReference type="KEGG" id="lrs:PX52LOC_07364"/>
<dbReference type="PANTHER" id="PTHR46401">
    <property type="entry name" value="GLYCOSYLTRANSFERASE WBBK-RELATED"/>
    <property type="match status" value="1"/>
</dbReference>
<dbReference type="Pfam" id="PF13439">
    <property type="entry name" value="Glyco_transf_4"/>
    <property type="match status" value="1"/>
</dbReference>
<dbReference type="GO" id="GO:0016757">
    <property type="term" value="F:glycosyltransferase activity"/>
    <property type="evidence" value="ECO:0007669"/>
    <property type="project" value="TreeGrafter"/>
</dbReference>
<feature type="domain" description="Glycosyltransferase subfamily 4-like N-terminal" evidence="2">
    <location>
        <begin position="14"/>
        <end position="180"/>
    </location>
</feature>
<dbReference type="Gene3D" id="3.40.50.2000">
    <property type="entry name" value="Glycogen Phosphorylase B"/>
    <property type="match status" value="2"/>
</dbReference>
<keyword evidence="4" id="KW-1185">Reference proteome</keyword>
<dbReference type="Pfam" id="PF13692">
    <property type="entry name" value="Glyco_trans_1_4"/>
    <property type="match status" value="1"/>
</dbReference>
<proteinExistence type="predicted"/>
<dbReference type="Proteomes" id="UP000324974">
    <property type="component" value="Chromosome"/>
</dbReference>
<protein>
    <submittedName>
        <fullName evidence="3">GT4 family glycosyltransferase</fullName>
    </submittedName>
</protein>
<dbReference type="RefSeq" id="WP_149114587.1">
    <property type="nucleotide sequence ID" value="NZ_CP042425.1"/>
</dbReference>
<dbReference type="AlphaFoldDB" id="A0A5C1ARA4"/>
<evidence type="ECO:0000256" key="1">
    <source>
        <dbReference type="ARBA" id="ARBA00022679"/>
    </source>
</evidence>
<dbReference type="PANTHER" id="PTHR46401:SF2">
    <property type="entry name" value="GLYCOSYLTRANSFERASE WBBK-RELATED"/>
    <property type="match status" value="1"/>
</dbReference>
<evidence type="ECO:0000313" key="4">
    <source>
        <dbReference type="Proteomes" id="UP000324974"/>
    </source>
</evidence>
<dbReference type="InterPro" id="IPR028098">
    <property type="entry name" value="Glyco_trans_4-like_N"/>
</dbReference>
<keyword evidence="1 3" id="KW-0808">Transferase</keyword>
<sequence>MRVALFLPHLAVTGGLGVHCRSLLDAVLRTATPADHLTVIAPADPKKLFPYSGLDDTWQPLAADARVQFVPLDWPADFSLAQPLDRVLLEPMKAATPDVVYASYYTGLADPPCPQAVTFHDAGFLDFPDVFGNTAKQRRETLALIGPKIDSLMCISDDARSRICRLLPFDEARTDVVWHGLADSPAEITAARGHDHLPDALWPDGDKLTDWGPYLFSPVGAATGFNRVRKNLPTAVAAFRQLIASDAPPVRLVIASTGILHDKMLGELLPAAELAGGQVVNDAWRSADDRIRILPNLDRGPFLRAMAHSRAVVYPSRYEGFGLPTIEAMALGVPIIASRATSIPEVAGDAGYLVNPDSADEFAAAMHAMLTQPDRREELIRKGEARVALFTLDRMGEAMWKVWRRLAK</sequence>
<reference evidence="4" key="1">
    <citation type="submission" date="2019-08" db="EMBL/GenBank/DDBJ databases">
        <title>Limnoglobus roseus gen. nov., sp. nov., a novel freshwater planctomycete with a giant genome from the family Gemmataceae.</title>
        <authorList>
            <person name="Kulichevskaya I.S."/>
            <person name="Naumoff D.G."/>
            <person name="Miroshnikov K."/>
            <person name="Ivanova A."/>
            <person name="Philippov D.A."/>
            <person name="Hakobyan A."/>
            <person name="Rijpstra I.C."/>
            <person name="Sinninghe Damste J.S."/>
            <person name="Liesack W."/>
            <person name="Dedysh S.N."/>
        </authorList>
    </citation>
    <scope>NUCLEOTIDE SEQUENCE [LARGE SCALE GENOMIC DNA]</scope>
    <source>
        <strain evidence="4">PX52</strain>
    </source>
</reference>
<accession>A0A5C1ARA4</accession>